<keyword evidence="2" id="KW-0732">Signal</keyword>
<organism evidence="3 4">
    <name type="scientific">Salinibacter ruber</name>
    <dbReference type="NCBI Taxonomy" id="146919"/>
    <lineage>
        <taxon>Bacteria</taxon>
        <taxon>Pseudomonadati</taxon>
        <taxon>Rhodothermota</taxon>
        <taxon>Rhodothermia</taxon>
        <taxon>Rhodothermales</taxon>
        <taxon>Salinibacteraceae</taxon>
        <taxon>Salinibacter</taxon>
    </lineage>
</organism>
<dbReference type="RefSeq" id="WP_259079180.1">
    <property type="nucleotide sequence ID" value="NZ_JANUAU010000001.1"/>
</dbReference>
<feature type="chain" id="PRO_5040751756" description="Lipoprotein" evidence="2">
    <location>
        <begin position="32"/>
        <end position="590"/>
    </location>
</feature>
<reference evidence="3" key="1">
    <citation type="submission" date="2022-08" db="EMBL/GenBank/DDBJ databases">
        <title>Genomic Encyclopedia of Type Strains, Phase V (KMG-V): Genome sequencing to study the core and pangenomes of soil and plant-associated prokaryotes.</title>
        <authorList>
            <person name="Whitman W."/>
        </authorList>
    </citation>
    <scope>NUCLEOTIDE SEQUENCE</scope>
    <source>
        <strain evidence="3">0</strain>
    </source>
</reference>
<evidence type="ECO:0000313" key="3">
    <source>
        <dbReference type="EMBL" id="MCS3676347.1"/>
    </source>
</evidence>
<dbReference type="AlphaFoldDB" id="A0A9X2PVS9"/>
<comment type="caution">
    <text evidence="3">The sequence shown here is derived from an EMBL/GenBank/DDBJ whole genome shotgun (WGS) entry which is preliminary data.</text>
</comment>
<sequence length="590" mass="62863">MTPASARPIAPLLCPALLGLLLVVASGCATSADAPGETEDTSPARQTAFRVRSDVGASLNADRGWAGPINQPVALPVETPFRLRFEVETPRDAPFVERFRLQYRRNGGAWRPVLAADFPYAPSEVTPRVSVVSPSAYADRADAADLLDGSTASYAGGKGIALSGTGPALPDHGVQSEWEWPLVIRRYADGAVTNEPGDRFEFRLVDMKGRPLPAPATPEVTASVPPRLLGGTYPETPGRLGPWEASDGSLYFLMEPAESYNKLMTVKSTDGGRTWREVDGAHRPVAGDLEGFASAVHDGTIHMLHQIDAGVLHHSFRSTDHPRTPDAWAVRDDTVATPGAPPVQVASVAARSDGSLAGVYGGPEHLHYSIRSPEGTWGDRKPISGGAGDARSGPQLVRGADDTVHLAYTRRDGTAWYRRIRPDGSLTSPQRVSSSLGTAVTDVGSVLPLVHLPETNTTVLLYRRADGTLWARRADAEGQLSPPVQVTERAVAQSAADSDQVGADAVALGSSVHVLFIEARTGHLYHTRSDERGSWAPATVQVDSVDAQWVRGQPVSNGTSSPAAYGYVYDAGSNGGSGMNWYDEVPVRRR</sequence>
<protein>
    <recommendedName>
        <fullName evidence="5">Lipoprotein</fullName>
    </recommendedName>
</protein>
<evidence type="ECO:0000256" key="2">
    <source>
        <dbReference type="SAM" id="SignalP"/>
    </source>
</evidence>
<feature type="region of interest" description="Disordered" evidence="1">
    <location>
        <begin position="213"/>
        <end position="235"/>
    </location>
</feature>
<dbReference type="Gene3D" id="2.120.10.70">
    <property type="entry name" value="Fucose-specific lectin"/>
    <property type="match status" value="1"/>
</dbReference>
<dbReference type="InterPro" id="IPR036278">
    <property type="entry name" value="Sialidase_sf"/>
</dbReference>
<evidence type="ECO:0000313" key="4">
    <source>
        <dbReference type="Proteomes" id="UP001155027"/>
    </source>
</evidence>
<dbReference type="CDD" id="cd15482">
    <property type="entry name" value="Sialidase_non-viral"/>
    <property type="match status" value="1"/>
</dbReference>
<accession>A0A9X2PVS9</accession>
<dbReference type="SUPFAM" id="SSF50939">
    <property type="entry name" value="Sialidases"/>
    <property type="match status" value="1"/>
</dbReference>
<gene>
    <name evidence="3" type="ORF">GGP71_000243</name>
</gene>
<evidence type="ECO:0000256" key="1">
    <source>
        <dbReference type="SAM" id="MobiDB-lite"/>
    </source>
</evidence>
<name>A0A9X2PVS9_9BACT</name>
<feature type="signal peptide" evidence="2">
    <location>
        <begin position="1"/>
        <end position="31"/>
    </location>
</feature>
<dbReference type="Proteomes" id="UP001155027">
    <property type="component" value="Unassembled WGS sequence"/>
</dbReference>
<evidence type="ECO:0008006" key="5">
    <source>
        <dbReference type="Google" id="ProtNLM"/>
    </source>
</evidence>
<dbReference type="EMBL" id="JANUAU010000001">
    <property type="protein sequence ID" value="MCS3676347.1"/>
    <property type="molecule type" value="Genomic_DNA"/>
</dbReference>
<proteinExistence type="predicted"/>
<dbReference type="PROSITE" id="PS51257">
    <property type="entry name" value="PROKAR_LIPOPROTEIN"/>
    <property type="match status" value="1"/>
</dbReference>